<comment type="caution">
    <text evidence="2">The sequence shown here is derived from an EMBL/GenBank/DDBJ whole genome shotgun (WGS) entry which is preliminary data.</text>
</comment>
<keyword evidence="3" id="KW-1185">Reference proteome</keyword>
<organism evidence="2 3">
    <name type="scientific">Mucuna pruriens</name>
    <name type="common">Velvet bean</name>
    <name type="synonym">Dolichos pruriens</name>
    <dbReference type="NCBI Taxonomy" id="157652"/>
    <lineage>
        <taxon>Eukaryota</taxon>
        <taxon>Viridiplantae</taxon>
        <taxon>Streptophyta</taxon>
        <taxon>Embryophyta</taxon>
        <taxon>Tracheophyta</taxon>
        <taxon>Spermatophyta</taxon>
        <taxon>Magnoliopsida</taxon>
        <taxon>eudicotyledons</taxon>
        <taxon>Gunneridae</taxon>
        <taxon>Pentapetalae</taxon>
        <taxon>rosids</taxon>
        <taxon>fabids</taxon>
        <taxon>Fabales</taxon>
        <taxon>Fabaceae</taxon>
        <taxon>Papilionoideae</taxon>
        <taxon>50 kb inversion clade</taxon>
        <taxon>NPAAA clade</taxon>
        <taxon>indigoferoid/millettioid clade</taxon>
        <taxon>Phaseoleae</taxon>
        <taxon>Mucuna</taxon>
    </lineage>
</organism>
<dbReference type="Proteomes" id="UP000257109">
    <property type="component" value="Unassembled WGS sequence"/>
</dbReference>
<dbReference type="EMBL" id="QJKJ01002372">
    <property type="protein sequence ID" value="RDY03152.1"/>
    <property type="molecule type" value="Genomic_DNA"/>
</dbReference>
<evidence type="ECO:0000256" key="1">
    <source>
        <dbReference type="SAM" id="MobiDB-lite"/>
    </source>
</evidence>
<sequence length="124" mass="14566">MEHPKAMHRPRLPIKLSLEDRLSGLRRQKVEVEESSPRAMFTQCDGNEEERRENLDLLQEEREMANIREYAAKARTGNLVLRKILKAAAMNKLTHNWEGPFRVGASRWKMGTSHLKYNYFEEVV</sequence>
<feature type="region of interest" description="Disordered" evidence="1">
    <location>
        <begin position="33"/>
        <end position="52"/>
    </location>
</feature>
<evidence type="ECO:0000313" key="2">
    <source>
        <dbReference type="EMBL" id="RDY03152.1"/>
    </source>
</evidence>
<gene>
    <name evidence="2" type="ORF">CR513_13299</name>
</gene>
<feature type="non-terminal residue" evidence="2">
    <location>
        <position position="1"/>
    </location>
</feature>
<protein>
    <submittedName>
        <fullName evidence="2">Uncharacterized protein</fullName>
    </submittedName>
</protein>
<proteinExistence type="predicted"/>
<dbReference type="AlphaFoldDB" id="A0A371HKB5"/>
<name>A0A371HKB5_MUCPR</name>
<reference evidence="2" key="1">
    <citation type="submission" date="2018-05" db="EMBL/GenBank/DDBJ databases">
        <title>Draft genome of Mucuna pruriens seed.</title>
        <authorList>
            <person name="Nnadi N.E."/>
            <person name="Vos R."/>
            <person name="Hasami M.H."/>
            <person name="Devisetty U.K."/>
            <person name="Aguiy J.C."/>
        </authorList>
    </citation>
    <scope>NUCLEOTIDE SEQUENCE [LARGE SCALE GENOMIC DNA]</scope>
    <source>
        <strain evidence="2">JCA_2017</strain>
    </source>
</reference>
<accession>A0A371HKB5</accession>
<evidence type="ECO:0000313" key="3">
    <source>
        <dbReference type="Proteomes" id="UP000257109"/>
    </source>
</evidence>